<evidence type="ECO:0000313" key="1">
    <source>
        <dbReference type="EMBL" id="CUP80986.1"/>
    </source>
</evidence>
<dbReference type="EMBL" id="CZBO01000001">
    <property type="protein sequence ID" value="CUP80986.1"/>
    <property type="molecule type" value="Genomic_DNA"/>
</dbReference>
<dbReference type="Proteomes" id="UP000095563">
    <property type="component" value="Unassembled WGS sequence"/>
</dbReference>
<dbReference type="InterPro" id="IPR006379">
    <property type="entry name" value="HAD-SF_hydro_IIB"/>
</dbReference>
<dbReference type="EC" id="3.1.3.-" evidence="1"/>
<sequence>MSIKLICIDMDGTLLKDKKTVSEENLNSIKLAIKKGVKVVITTGRIYDCAKMYSEKIGLDTPIIASNGAFIGYKDKVIYNNPLKKEDILKFLEVTKKHGLKAYLTANFGIISQEELAEDHVYKILNKTLKDEEKVKLIVSDNIREEIEKFDGEILKGVCADKNNKVNLIKAREELESLNTNMEIVSSWNDNFEVMRNGSTKGDAVRYLANYFGIDKEEVMCIGDSENDLSMIKYAGTGVAMGNASEDIKSVADYVTDTNVNDGVAKAINKFVLKV</sequence>
<dbReference type="GO" id="GO:0005829">
    <property type="term" value="C:cytosol"/>
    <property type="evidence" value="ECO:0007669"/>
    <property type="project" value="TreeGrafter"/>
</dbReference>
<dbReference type="SFLD" id="SFLDG01140">
    <property type="entry name" value="C2.B:_Phosphomannomutase_and_P"/>
    <property type="match status" value="1"/>
</dbReference>
<dbReference type="SFLD" id="SFLDS00003">
    <property type="entry name" value="Haloacid_Dehalogenase"/>
    <property type="match status" value="1"/>
</dbReference>
<dbReference type="InterPro" id="IPR023214">
    <property type="entry name" value="HAD_sf"/>
</dbReference>
<proteinExistence type="predicted"/>
<dbReference type="NCBIfam" id="TIGR01484">
    <property type="entry name" value="HAD-SF-IIB"/>
    <property type="match status" value="1"/>
</dbReference>
<dbReference type="RefSeq" id="WP_055206883.1">
    <property type="nucleotide sequence ID" value="NZ_CZBO01000001.1"/>
</dbReference>
<dbReference type="InterPro" id="IPR036412">
    <property type="entry name" value="HAD-like_sf"/>
</dbReference>
<evidence type="ECO:0000313" key="2">
    <source>
        <dbReference type="Proteomes" id="UP000095563"/>
    </source>
</evidence>
<dbReference type="SUPFAM" id="SSF56784">
    <property type="entry name" value="HAD-like"/>
    <property type="match status" value="1"/>
</dbReference>
<dbReference type="GO" id="GO:0000287">
    <property type="term" value="F:magnesium ion binding"/>
    <property type="evidence" value="ECO:0007669"/>
    <property type="project" value="TreeGrafter"/>
</dbReference>
<dbReference type="CDD" id="cd07516">
    <property type="entry name" value="HAD_Pase"/>
    <property type="match status" value="1"/>
</dbReference>
<dbReference type="AlphaFoldDB" id="A0A174RAE7"/>
<name>A0A174RAE7_9CLOT</name>
<dbReference type="Pfam" id="PF08282">
    <property type="entry name" value="Hydrolase_3"/>
    <property type="match status" value="1"/>
</dbReference>
<dbReference type="InterPro" id="IPR000150">
    <property type="entry name" value="Cof"/>
</dbReference>
<dbReference type="NCBIfam" id="TIGR00099">
    <property type="entry name" value="Cof-subfamily"/>
    <property type="match status" value="1"/>
</dbReference>
<gene>
    <name evidence="1" type="primary">yidA_2</name>
    <name evidence="1" type="ORF">ERS852568_00886</name>
</gene>
<protein>
    <submittedName>
        <fullName evidence="1">HAD family hydrolase</fullName>
        <ecNumber evidence="1">3.1.3.-</ecNumber>
    </submittedName>
</protein>
<dbReference type="PANTHER" id="PTHR10000">
    <property type="entry name" value="PHOSPHOSERINE PHOSPHATASE"/>
    <property type="match status" value="1"/>
</dbReference>
<dbReference type="SFLD" id="SFLDG01144">
    <property type="entry name" value="C2.B.4:_PGP_Like"/>
    <property type="match status" value="1"/>
</dbReference>
<keyword evidence="1" id="KW-0378">Hydrolase</keyword>
<dbReference type="Gene3D" id="3.30.1240.10">
    <property type="match status" value="1"/>
</dbReference>
<dbReference type="Gene3D" id="3.40.50.1000">
    <property type="entry name" value="HAD superfamily/HAD-like"/>
    <property type="match status" value="1"/>
</dbReference>
<accession>A0A174RAE7</accession>
<dbReference type="GO" id="GO:0016791">
    <property type="term" value="F:phosphatase activity"/>
    <property type="evidence" value="ECO:0007669"/>
    <property type="project" value="UniProtKB-ARBA"/>
</dbReference>
<organism evidence="1 2">
    <name type="scientific">Clostridium baratii</name>
    <dbReference type="NCBI Taxonomy" id="1561"/>
    <lineage>
        <taxon>Bacteria</taxon>
        <taxon>Bacillati</taxon>
        <taxon>Bacillota</taxon>
        <taxon>Clostridia</taxon>
        <taxon>Eubacteriales</taxon>
        <taxon>Clostridiaceae</taxon>
        <taxon>Clostridium</taxon>
    </lineage>
</organism>
<dbReference type="PANTHER" id="PTHR10000:SF8">
    <property type="entry name" value="HAD SUPERFAMILY HYDROLASE-LIKE, TYPE 3"/>
    <property type="match status" value="1"/>
</dbReference>
<reference evidence="1 2" key="1">
    <citation type="submission" date="2015-09" db="EMBL/GenBank/DDBJ databases">
        <authorList>
            <consortium name="Pathogen Informatics"/>
        </authorList>
    </citation>
    <scope>NUCLEOTIDE SEQUENCE [LARGE SCALE GENOMIC DNA]</scope>
    <source>
        <strain evidence="1 2">2789STDY5834956</strain>
    </source>
</reference>
<dbReference type="PROSITE" id="PS01229">
    <property type="entry name" value="COF_2"/>
    <property type="match status" value="1"/>
</dbReference>